<proteinExistence type="predicted"/>
<keyword evidence="1" id="KW-1133">Transmembrane helix</keyword>
<dbReference type="STRING" id="1472378.AU381_05660"/>
<feature type="transmembrane region" description="Helical" evidence="1">
    <location>
        <begin position="116"/>
        <end position="137"/>
    </location>
</feature>
<feature type="transmembrane region" description="Helical" evidence="1">
    <location>
        <begin position="440"/>
        <end position="458"/>
    </location>
</feature>
<feature type="transmembrane region" description="Helical" evidence="1">
    <location>
        <begin position="271"/>
        <end position="290"/>
    </location>
</feature>
<dbReference type="AlphaFoldDB" id="A0A178Y1K7"/>
<feature type="transmembrane region" description="Helical" evidence="1">
    <location>
        <begin position="216"/>
        <end position="233"/>
    </location>
</feature>
<keyword evidence="1" id="KW-0812">Transmembrane</keyword>
<organism evidence="2 3">
    <name type="scientific">Sinorhizobium glycinis</name>
    <dbReference type="NCBI Taxonomy" id="1472378"/>
    <lineage>
        <taxon>Bacteria</taxon>
        <taxon>Pseudomonadati</taxon>
        <taxon>Pseudomonadota</taxon>
        <taxon>Alphaproteobacteria</taxon>
        <taxon>Hyphomicrobiales</taxon>
        <taxon>Rhizobiaceae</taxon>
        <taxon>Sinorhizobium/Ensifer group</taxon>
        <taxon>Sinorhizobium</taxon>
    </lineage>
</organism>
<accession>A0A178Y1K7</accession>
<keyword evidence="1" id="KW-0472">Membrane</keyword>
<feature type="transmembrane region" description="Helical" evidence="1">
    <location>
        <begin position="362"/>
        <end position="379"/>
    </location>
</feature>
<dbReference type="Proteomes" id="UP000094025">
    <property type="component" value="Unassembled WGS sequence"/>
</dbReference>
<evidence type="ECO:0008006" key="4">
    <source>
        <dbReference type="Google" id="ProtNLM"/>
    </source>
</evidence>
<sequence length="609" mass="64930">MAETAGAVLESKESGRDETVLSRLSWMVLGYALPVIVFLTVKLMRAEDYVGRDNDDAMRLVQVRDLLAGQSWFDLTQTRLGLDGGTLMHWSRLVDLPIAALIALFTPIAGPERAEAIALAIWPILLVAPLLAAMGLAGRRLGGSQCMHFCLGFTAIFVVTGNRFQAGAIDHHNIQIVLVATMAAMLVDRQYRATSFAMAGAAAALAIAIGVETTPFVAAVCLVVAVLWAWEGAAFAAPAVAFGTSLAATVSAAFFLTVPPHLYHASTCDNLSIAFFSLSAAGGALLALAAAAASDLGRKGRFVVLGVGGFVLAGIVLSIAPECLRNPLASLDPLLFDLWLNKVTEARSFLALARQDPGSLGAFYFTGLFAVLICAWRIFRGEPIVPHLILLTLVFVNWCIALVQVRGAVYSNLLAILPISLLLVSLRSRMMRERSNPRASLLYVATVLVSVPAVWAVAGELTLNGVAVVTGDADAQERADRCYSAEAMADLRRIAPTLVVDPSNMGASILRFTEHRALSAPYHRNPDGMLTELRIGLADPDAAAAMLKRLGDPVLAFCAKDPQTRMIIERAPQGLYGHLNAGDVPSFLTPLPVAAGTGIKLFRLRPEQD</sequence>
<feature type="transmembrane region" description="Helical" evidence="1">
    <location>
        <begin position="24"/>
        <end position="44"/>
    </location>
</feature>
<dbReference type="RefSeq" id="WP_064241648.1">
    <property type="nucleotide sequence ID" value="NZ_LPUX01000053.1"/>
</dbReference>
<name>A0A178Y1K7_9HYPH</name>
<feature type="transmembrane region" description="Helical" evidence="1">
    <location>
        <begin position="409"/>
        <end position="428"/>
    </location>
</feature>
<comment type="caution">
    <text evidence="2">The sequence shown here is derived from an EMBL/GenBank/DDBJ whole genome shotgun (WGS) entry which is preliminary data.</text>
</comment>
<keyword evidence="3" id="KW-1185">Reference proteome</keyword>
<evidence type="ECO:0000313" key="2">
    <source>
        <dbReference type="EMBL" id="OAP41357.1"/>
    </source>
</evidence>
<feature type="transmembrane region" description="Helical" evidence="1">
    <location>
        <begin position="384"/>
        <end position="403"/>
    </location>
</feature>
<reference evidence="2 3" key="1">
    <citation type="journal article" date="2016" name="Int. J. Syst. Evol. Microbiol.">
        <title>Ensifer glycinis sp. nov., an novel rhizobial species associated with Glycine spp.</title>
        <authorList>
            <person name="Yan H."/>
            <person name="Yan J."/>
            <person name="Sui X.H."/>
            <person name="Wang E.T."/>
            <person name="Chen W.X."/>
            <person name="Zhang X.X."/>
            <person name="Chen W.F."/>
        </authorList>
    </citation>
    <scope>NUCLEOTIDE SEQUENCE [LARGE SCALE GENOMIC DNA]</scope>
    <source>
        <strain evidence="2 3">CCBAU 23380</strain>
    </source>
</reference>
<gene>
    <name evidence="2" type="ORF">AU381_05660</name>
</gene>
<feature type="transmembrane region" description="Helical" evidence="1">
    <location>
        <begin position="240"/>
        <end position="259"/>
    </location>
</feature>
<protein>
    <recommendedName>
        <fullName evidence="4">Polysaccharide biosynthesis protein GtrA</fullName>
    </recommendedName>
</protein>
<feature type="transmembrane region" description="Helical" evidence="1">
    <location>
        <begin position="302"/>
        <end position="320"/>
    </location>
</feature>
<evidence type="ECO:0000256" key="1">
    <source>
        <dbReference type="SAM" id="Phobius"/>
    </source>
</evidence>
<dbReference type="EMBL" id="LPUX01000053">
    <property type="protein sequence ID" value="OAP41357.1"/>
    <property type="molecule type" value="Genomic_DNA"/>
</dbReference>
<evidence type="ECO:0000313" key="3">
    <source>
        <dbReference type="Proteomes" id="UP000094025"/>
    </source>
</evidence>